<accession>A0A919RAJ3</accession>
<feature type="transmembrane region" description="Helical" evidence="1">
    <location>
        <begin position="54"/>
        <end position="76"/>
    </location>
</feature>
<dbReference type="EMBL" id="BOOW01000005">
    <property type="protein sequence ID" value="GII90158.1"/>
    <property type="molecule type" value="Genomic_DNA"/>
</dbReference>
<keyword evidence="1" id="KW-0812">Transmembrane</keyword>
<gene>
    <name evidence="2" type="ORF">Ssi02_03890</name>
</gene>
<proteinExistence type="predicted"/>
<feature type="transmembrane region" description="Helical" evidence="1">
    <location>
        <begin position="123"/>
        <end position="143"/>
    </location>
</feature>
<evidence type="ECO:0008006" key="4">
    <source>
        <dbReference type="Google" id="ProtNLM"/>
    </source>
</evidence>
<evidence type="ECO:0000313" key="3">
    <source>
        <dbReference type="Proteomes" id="UP000606172"/>
    </source>
</evidence>
<feature type="transmembrane region" description="Helical" evidence="1">
    <location>
        <begin position="88"/>
        <end position="111"/>
    </location>
</feature>
<dbReference type="Proteomes" id="UP000606172">
    <property type="component" value="Unassembled WGS sequence"/>
</dbReference>
<keyword evidence="1" id="KW-1133">Transmembrane helix</keyword>
<evidence type="ECO:0000256" key="1">
    <source>
        <dbReference type="SAM" id="Phobius"/>
    </source>
</evidence>
<keyword evidence="1" id="KW-0472">Membrane</keyword>
<comment type="caution">
    <text evidence="2">The sequence shown here is derived from an EMBL/GenBank/DDBJ whole genome shotgun (WGS) entry which is preliminary data.</text>
</comment>
<keyword evidence="3" id="KW-1185">Reference proteome</keyword>
<name>A0A919RAJ3_9ACTN</name>
<organism evidence="2 3">
    <name type="scientific">Sinosporangium siamense</name>
    <dbReference type="NCBI Taxonomy" id="1367973"/>
    <lineage>
        <taxon>Bacteria</taxon>
        <taxon>Bacillati</taxon>
        <taxon>Actinomycetota</taxon>
        <taxon>Actinomycetes</taxon>
        <taxon>Streptosporangiales</taxon>
        <taxon>Streptosporangiaceae</taxon>
        <taxon>Sinosporangium</taxon>
    </lineage>
</organism>
<feature type="transmembrane region" description="Helical" evidence="1">
    <location>
        <begin position="175"/>
        <end position="201"/>
    </location>
</feature>
<dbReference type="RefSeq" id="WP_204020390.1">
    <property type="nucleotide sequence ID" value="NZ_BOOW01000005.1"/>
</dbReference>
<evidence type="ECO:0000313" key="2">
    <source>
        <dbReference type="EMBL" id="GII90158.1"/>
    </source>
</evidence>
<feature type="transmembrane region" description="Helical" evidence="1">
    <location>
        <begin position="207"/>
        <end position="227"/>
    </location>
</feature>
<sequence length="326" mass="33796">MTDRTRALAVAVPWGALVAAAILAVPAALSDRLPDPLATHWGSSGIDGTTSATGMTVFTLLFWLLPWAVLVGVMLFAQPRTRAGRSGWWASLVGWGLLTVSMTCSIVYANLDAPEARLAGSPGWDIALVLAVAFGGAALAGFLGRGAPDQPNPAPADLPTVRLHPGRRTVWVGRVVSLSMIISSVIGVAVVVVAGATMLVGLLPADALWIMPGLLLIAVAGAFTGTVRVRIGEHGLAIGFGPFGWPGKHIPLDRIESAWTEQRTPAQVGGWGWRGLPGNTTLMLRGGECLVVAETSGKRVAVSVDDAARGASLLNALAAERSHHVA</sequence>
<protein>
    <recommendedName>
        <fullName evidence="4">DUF1648 domain-containing protein</fullName>
    </recommendedName>
</protein>
<dbReference type="AlphaFoldDB" id="A0A919RAJ3"/>
<reference evidence="2" key="1">
    <citation type="submission" date="2021-01" db="EMBL/GenBank/DDBJ databases">
        <title>Whole genome shotgun sequence of Sinosporangium siamense NBRC 109515.</title>
        <authorList>
            <person name="Komaki H."/>
            <person name="Tamura T."/>
        </authorList>
    </citation>
    <scope>NUCLEOTIDE SEQUENCE</scope>
    <source>
        <strain evidence="2">NBRC 109515</strain>
    </source>
</reference>